<protein>
    <submittedName>
        <fullName evidence="4">L-type lectin-domain containing receptor kinase IV.2</fullName>
    </submittedName>
</protein>
<evidence type="ECO:0000313" key="5">
    <source>
        <dbReference type="Proteomes" id="UP001179952"/>
    </source>
</evidence>
<dbReference type="PANTHER" id="PTHR27007">
    <property type="match status" value="1"/>
</dbReference>
<dbReference type="FunFam" id="1.10.510.10:FF:001731">
    <property type="match status" value="1"/>
</dbReference>
<dbReference type="Gene3D" id="1.10.510.10">
    <property type="entry name" value="Transferase(Phosphotransferase) domain 1"/>
    <property type="match status" value="1"/>
</dbReference>
<evidence type="ECO:0000313" key="4">
    <source>
        <dbReference type="EMBL" id="KAK1275392.1"/>
    </source>
</evidence>
<keyword evidence="4" id="KW-0675">Receptor</keyword>
<keyword evidence="4" id="KW-0808">Transferase</keyword>
<evidence type="ECO:0000256" key="2">
    <source>
        <dbReference type="ARBA" id="ARBA00022840"/>
    </source>
</evidence>
<gene>
    <name evidence="4" type="ORF">QJS04_geneDACA010126</name>
</gene>
<organism evidence="4 5">
    <name type="scientific">Acorus gramineus</name>
    <name type="common">Dwarf sweet flag</name>
    <dbReference type="NCBI Taxonomy" id="55184"/>
    <lineage>
        <taxon>Eukaryota</taxon>
        <taxon>Viridiplantae</taxon>
        <taxon>Streptophyta</taxon>
        <taxon>Embryophyta</taxon>
        <taxon>Tracheophyta</taxon>
        <taxon>Spermatophyta</taxon>
        <taxon>Magnoliopsida</taxon>
        <taxon>Liliopsida</taxon>
        <taxon>Acoraceae</taxon>
        <taxon>Acorus</taxon>
    </lineage>
</organism>
<evidence type="ECO:0000256" key="1">
    <source>
        <dbReference type="ARBA" id="ARBA00022741"/>
    </source>
</evidence>
<reference evidence="4" key="2">
    <citation type="submission" date="2023-06" db="EMBL/GenBank/DDBJ databases">
        <authorList>
            <person name="Ma L."/>
            <person name="Liu K.-W."/>
            <person name="Li Z."/>
            <person name="Hsiao Y.-Y."/>
            <person name="Qi Y."/>
            <person name="Fu T."/>
            <person name="Tang G."/>
            <person name="Zhang D."/>
            <person name="Sun W.-H."/>
            <person name="Liu D.-K."/>
            <person name="Li Y."/>
            <person name="Chen G.-Z."/>
            <person name="Liu X.-D."/>
            <person name="Liao X.-Y."/>
            <person name="Jiang Y.-T."/>
            <person name="Yu X."/>
            <person name="Hao Y."/>
            <person name="Huang J."/>
            <person name="Zhao X.-W."/>
            <person name="Ke S."/>
            <person name="Chen Y.-Y."/>
            <person name="Wu W.-L."/>
            <person name="Hsu J.-L."/>
            <person name="Lin Y.-F."/>
            <person name="Huang M.-D."/>
            <person name="Li C.-Y."/>
            <person name="Huang L."/>
            <person name="Wang Z.-W."/>
            <person name="Zhao X."/>
            <person name="Zhong W.-Y."/>
            <person name="Peng D.-H."/>
            <person name="Ahmad S."/>
            <person name="Lan S."/>
            <person name="Zhang J.-S."/>
            <person name="Tsai W.-C."/>
            <person name="Van De Peer Y."/>
            <person name="Liu Z.-J."/>
        </authorList>
    </citation>
    <scope>NUCLEOTIDE SEQUENCE</scope>
    <source>
        <strain evidence="4">SCP</strain>
        <tissue evidence="4">Leaves</tissue>
    </source>
</reference>
<keyword evidence="5" id="KW-1185">Reference proteome</keyword>
<accession>A0AAV9BH33</accession>
<dbReference type="AlphaFoldDB" id="A0AAV9BH33"/>
<keyword evidence="2" id="KW-0067">ATP-binding</keyword>
<proteinExistence type="predicted"/>
<comment type="caution">
    <text evidence="4">The sequence shown here is derived from an EMBL/GenBank/DDBJ whole genome shotgun (WGS) entry which is preliminary data.</text>
</comment>
<keyword evidence="1" id="KW-0547">Nucleotide-binding</keyword>
<dbReference type="EMBL" id="JAUJYN010000003">
    <property type="protein sequence ID" value="KAK1275392.1"/>
    <property type="molecule type" value="Genomic_DNA"/>
</dbReference>
<dbReference type="GO" id="GO:0005524">
    <property type="term" value="F:ATP binding"/>
    <property type="evidence" value="ECO:0007669"/>
    <property type="project" value="UniProtKB-KW"/>
</dbReference>
<dbReference type="PROSITE" id="PS50011">
    <property type="entry name" value="PROTEIN_KINASE_DOM"/>
    <property type="match status" value="1"/>
</dbReference>
<dbReference type="SUPFAM" id="SSF56112">
    <property type="entry name" value="Protein kinase-like (PK-like)"/>
    <property type="match status" value="1"/>
</dbReference>
<dbReference type="InterPro" id="IPR011009">
    <property type="entry name" value="Kinase-like_dom_sf"/>
</dbReference>
<dbReference type="GO" id="GO:0004672">
    <property type="term" value="F:protein kinase activity"/>
    <property type="evidence" value="ECO:0007669"/>
    <property type="project" value="InterPro"/>
</dbReference>
<name>A0AAV9BH33_ACOGR</name>
<sequence>MRESVAEIVSIRRLRHRNIVQLFGFCRRKGELLLVYDYMSNGSLDKLLFDETERDRLGWSERFHIVRGVASGLLYLDEGWEQLVVHRDVNSSNVLLDGEMNARLGDFGIARLYDHGTDPQTTHVVGTLGYLAPELSKTGKGMHYYEVVFTYVMPGLLRGVMSG</sequence>
<evidence type="ECO:0000259" key="3">
    <source>
        <dbReference type="PROSITE" id="PS50011"/>
    </source>
</evidence>
<reference evidence="4" key="1">
    <citation type="journal article" date="2023" name="Nat. Commun.">
        <title>Diploid and tetraploid genomes of Acorus and the evolution of monocots.</title>
        <authorList>
            <person name="Ma L."/>
            <person name="Liu K.W."/>
            <person name="Li Z."/>
            <person name="Hsiao Y.Y."/>
            <person name="Qi Y."/>
            <person name="Fu T."/>
            <person name="Tang G.D."/>
            <person name="Zhang D."/>
            <person name="Sun W.H."/>
            <person name="Liu D.K."/>
            <person name="Li Y."/>
            <person name="Chen G.Z."/>
            <person name="Liu X.D."/>
            <person name="Liao X.Y."/>
            <person name="Jiang Y.T."/>
            <person name="Yu X."/>
            <person name="Hao Y."/>
            <person name="Huang J."/>
            <person name="Zhao X.W."/>
            <person name="Ke S."/>
            <person name="Chen Y.Y."/>
            <person name="Wu W.L."/>
            <person name="Hsu J.L."/>
            <person name="Lin Y.F."/>
            <person name="Huang M.D."/>
            <person name="Li C.Y."/>
            <person name="Huang L."/>
            <person name="Wang Z.W."/>
            <person name="Zhao X."/>
            <person name="Zhong W.Y."/>
            <person name="Peng D.H."/>
            <person name="Ahmad S."/>
            <person name="Lan S."/>
            <person name="Zhang J.S."/>
            <person name="Tsai W.C."/>
            <person name="Van de Peer Y."/>
            <person name="Liu Z.J."/>
        </authorList>
    </citation>
    <scope>NUCLEOTIDE SEQUENCE</scope>
    <source>
        <strain evidence="4">SCP</strain>
    </source>
</reference>
<dbReference type="Pfam" id="PF00069">
    <property type="entry name" value="Pkinase"/>
    <property type="match status" value="1"/>
</dbReference>
<keyword evidence="4" id="KW-0418">Kinase</keyword>
<feature type="domain" description="Protein kinase" evidence="3">
    <location>
        <begin position="1"/>
        <end position="163"/>
    </location>
</feature>
<dbReference type="InterPro" id="IPR050528">
    <property type="entry name" value="L-type_Lectin-RKs"/>
</dbReference>
<dbReference type="Proteomes" id="UP001179952">
    <property type="component" value="Unassembled WGS sequence"/>
</dbReference>
<dbReference type="InterPro" id="IPR000719">
    <property type="entry name" value="Prot_kinase_dom"/>
</dbReference>